<reference evidence="2" key="1">
    <citation type="submission" date="2016-11" db="EMBL/GenBank/DDBJ databases">
        <authorList>
            <person name="Varghese N."/>
            <person name="Submissions S."/>
        </authorList>
    </citation>
    <scope>NUCLEOTIDE SEQUENCE [LARGE SCALE GENOMIC DNA]</scope>
    <source>
        <strain evidence="2">ALO Sharm</strain>
    </source>
</reference>
<dbReference type="AlphaFoldDB" id="A0A1M6NJ77"/>
<proteinExistence type="predicted"/>
<dbReference type="OrthoDB" id="6167993at2"/>
<accession>A0A1M6NJ77</accession>
<protein>
    <submittedName>
        <fullName evidence="1">Uncharacterized protein</fullName>
    </submittedName>
</protein>
<dbReference type="RefSeq" id="WP_064698247.1">
    <property type="nucleotide sequence ID" value="NZ_BDEO01000001.1"/>
</dbReference>
<keyword evidence="2" id="KW-1185">Reference proteome</keyword>
<dbReference type="EMBL" id="FRAL01000001">
    <property type="protein sequence ID" value="SHJ95602.1"/>
    <property type="molecule type" value="Genomic_DNA"/>
</dbReference>
<evidence type="ECO:0000313" key="1">
    <source>
        <dbReference type="EMBL" id="SHJ95602.1"/>
    </source>
</evidence>
<name>A0A1M6NJ77_9GAMM</name>
<gene>
    <name evidence="1" type="ORF">SAMN05192556_101417</name>
</gene>
<sequence length="103" mass="11285">MNTGAPLAARWQHVHADWWQDNRGNEIHRVDIDGDALYHCHLAGSSLPWSAVARSLDEAMAAVDKRSPSSSPAPGAHWMPLVPLGWRREAEGGGLHLFGRSGR</sequence>
<organism evidence="1 2">
    <name type="scientific">Halomonas caseinilytica</name>
    <dbReference type="NCBI Taxonomy" id="438744"/>
    <lineage>
        <taxon>Bacteria</taxon>
        <taxon>Pseudomonadati</taxon>
        <taxon>Pseudomonadota</taxon>
        <taxon>Gammaproteobacteria</taxon>
        <taxon>Oceanospirillales</taxon>
        <taxon>Halomonadaceae</taxon>
        <taxon>Halomonas</taxon>
    </lineage>
</organism>
<dbReference type="Proteomes" id="UP000184248">
    <property type="component" value="Unassembled WGS sequence"/>
</dbReference>
<evidence type="ECO:0000313" key="2">
    <source>
        <dbReference type="Proteomes" id="UP000184248"/>
    </source>
</evidence>